<dbReference type="Pfam" id="PF00004">
    <property type="entry name" value="AAA"/>
    <property type="match status" value="1"/>
</dbReference>
<protein>
    <submittedName>
        <fullName evidence="4">Peroxisome biogenesis protein 6</fullName>
    </submittedName>
</protein>
<dbReference type="PANTHER" id="PTHR23077:SF171">
    <property type="entry name" value="NUCLEAR VALOSIN-CONTAINING PROTEIN-LIKE"/>
    <property type="match status" value="1"/>
</dbReference>
<dbReference type="STRING" id="4572.M7YL69"/>
<dbReference type="PANTHER" id="PTHR23077">
    <property type="entry name" value="AAA-FAMILY ATPASE"/>
    <property type="match status" value="1"/>
</dbReference>
<dbReference type="Gene3D" id="3.40.50.300">
    <property type="entry name" value="P-loop containing nucleotide triphosphate hydrolases"/>
    <property type="match status" value="1"/>
</dbReference>
<dbReference type="InterPro" id="IPR050168">
    <property type="entry name" value="AAA_ATPase_domain"/>
</dbReference>
<keyword evidence="2" id="KW-0067">ATP-binding</keyword>
<dbReference type="GO" id="GO:0016887">
    <property type="term" value="F:ATP hydrolysis activity"/>
    <property type="evidence" value="ECO:0007669"/>
    <property type="project" value="InterPro"/>
</dbReference>
<proteinExistence type="predicted"/>
<dbReference type="GO" id="GO:0042254">
    <property type="term" value="P:ribosome biogenesis"/>
    <property type="evidence" value="ECO:0007669"/>
    <property type="project" value="TreeGrafter"/>
</dbReference>
<accession>M7YL69</accession>
<evidence type="ECO:0000256" key="1">
    <source>
        <dbReference type="ARBA" id="ARBA00022741"/>
    </source>
</evidence>
<dbReference type="GO" id="GO:0003723">
    <property type="term" value="F:RNA binding"/>
    <property type="evidence" value="ECO:0007669"/>
    <property type="project" value="TreeGrafter"/>
</dbReference>
<dbReference type="InterPro" id="IPR027417">
    <property type="entry name" value="P-loop_NTPase"/>
</dbReference>
<gene>
    <name evidence="4" type="ORF">TRIUR3_20800</name>
</gene>
<dbReference type="eggNOG" id="KOG0736">
    <property type="taxonomic scope" value="Eukaryota"/>
</dbReference>
<dbReference type="GO" id="GO:0005524">
    <property type="term" value="F:ATP binding"/>
    <property type="evidence" value="ECO:0007669"/>
    <property type="project" value="UniProtKB-KW"/>
</dbReference>
<name>M7YL69_TRIUA</name>
<dbReference type="AlphaFoldDB" id="M7YL69"/>
<evidence type="ECO:0000256" key="2">
    <source>
        <dbReference type="ARBA" id="ARBA00022840"/>
    </source>
</evidence>
<dbReference type="SUPFAM" id="SSF52540">
    <property type="entry name" value="P-loop containing nucleoside triphosphate hydrolases"/>
    <property type="match status" value="1"/>
</dbReference>
<dbReference type="GO" id="GO:1990275">
    <property type="term" value="F:preribosome binding"/>
    <property type="evidence" value="ECO:0007669"/>
    <property type="project" value="TreeGrafter"/>
</dbReference>
<keyword evidence="1" id="KW-0547">Nucleotide-binding</keyword>
<sequence length="224" mass="24923">MRNLRAHPSPSFVLGLPVLPYSSPAVIDFDGEYARRLGNSCLYGLWACSDKEETEVVAAAMRNGGWIRWSAGWDATAHRGSAFGGRRWGNEFYLYVGVSCMLTGQCVSLFCTYSVATSDRSWKLNVYCSKLLERSGVLLYGPPGTGKTLLAKAVATECSLNFLSVKGPELINMYVGESERNIKDIFEKVYPSAQAMFVIAMKYEHILGFSVFTVHLRLNQHVHE</sequence>
<dbReference type="InterPro" id="IPR003959">
    <property type="entry name" value="ATPase_AAA_core"/>
</dbReference>
<dbReference type="GO" id="GO:0005634">
    <property type="term" value="C:nucleus"/>
    <property type="evidence" value="ECO:0007669"/>
    <property type="project" value="TreeGrafter"/>
</dbReference>
<evidence type="ECO:0000259" key="3">
    <source>
        <dbReference type="Pfam" id="PF00004"/>
    </source>
</evidence>
<feature type="domain" description="ATPase AAA-type core" evidence="3">
    <location>
        <begin position="137"/>
        <end position="194"/>
    </location>
</feature>
<organism evidence="4">
    <name type="scientific">Triticum urartu</name>
    <name type="common">Red wild einkorn</name>
    <name type="synonym">Crithodium urartu</name>
    <dbReference type="NCBI Taxonomy" id="4572"/>
    <lineage>
        <taxon>Eukaryota</taxon>
        <taxon>Viridiplantae</taxon>
        <taxon>Streptophyta</taxon>
        <taxon>Embryophyta</taxon>
        <taxon>Tracheophyta</taxon>
        <taxon>Spermatophyta</taxon>
        <taxon>Magnoliopsida</taxon>
        <taxon>Liliopsida</taxon>
        <taxon>Poales</taxon>
        <taxon>Poaceae</taxon>
        <taxon>BOP clade</taxon>
        <taxon>Pooideae</taxon>
        <taxon>Triticodae</taxon>
        <taxon>Triticeae</taxon>
        <taxon>Triticinae</taxon>
        <taxon>Triticum</taxon>
    </lineage>
</organism>
<dbReference type="EMBL" id="KD258320">
    <property type="protein sequence ID" value="EMS47621.1"/>
    <property type="molecule type" value="Genomic_DNA"/>
</dbReference>
<reference evidence="4" key="1">
    <citation type="journal article" date="2013" name="Nature">
        <title>Draft genome of the wheat A-genome progenitor Triticum urartu.</title>
        <authorList>
            <person name="Ling H.Q."/>
            <person name="Zhao S."/>
            <person name="Liu D."/>
            <person name="Wang J."/>
            <person name="Sun H."/>
            <person name="Zhang C."/>
            <person name="Fan H."/>
            <person name="Li D."/>
            <person name="Dong L."/>
            <person name="Tao Y."/>
            <person name="Gao C."/>
            <person name="Wu H."/>
            <person name="Li Y."/>
            <person name="Cui Y."/>
            <person name="Guo X."/>
            <person name="Zheng S."/>
            <person name="Wang B."/>
            <person name="Yu K."/>
            <person name="Liang Q."/>
            <person name="Yang W."/>
            <person name="Lou X."/>
            <person name="Chen J."/>
            <person name="Feng M."/>
            <person name="Jian J."/>
            <person name="Zhang X."/>
            <person name="Luo G."/>
            <person name="Jiang Y."/>
            <person name="Liu J."/>
            <person name="Wang Z."/>
            <person name="Sha Y."/>
            <person name="Zhang B."/>
            <person name="Wu H."/>
            <person name="Tang D."/>
            <person name="Shen Q."/>
            <person name="Xue P."/>
            <person name="Zou S."/>
            <person name="Wang X."/>
            <person name="Liu X."/>
            <person name="Wang F."/>
            <person name="Yang Y."/>
            <person name="An X."/>
            <person name="Dong Z."/>
            <person name="Zhang K."/>
            <person name="Zhang X."/>
            <person name="Luo M.C."/>
            <person name="Dvorak J."/>
            <person name="Tong Y."/>
            <person name="Wang J."/>
            <person name="Yang H."/>
            <person name="Li Z."/>
            <person name="Wang D."/>
            <person name="Zhang A."/>
            <person name="Wang J."/>
        </authorList>
    </citation>
    <scope>NUCLEOTIDE SEQUENCE</scope>
</reference>
<evidence type="ECO:0000313" key="4">
    <source>
        <dbReference type="EMBL" id="EMS47621.1"/>
    </source>
</evidence>